<feature type="transmembrane region" description="Helical" evidence="10">
    <location>
        <begin position="75"/>
        <end position="99"/>
    </location>
</feature>
<evidence type="ECO:0000256" key="7">
    <source>
        <dbReference type="ARBA" id="ARBA00023122"/>
    </source>
</evidence>
<comment type="subcellular location">
    <subcellularLocation>
        <location evidence="1">Cell membrane</location>
        <topology evidence="1">Multi-pass membrane protein</topology>
    </subcellularLocation>
</comment>
<reference evidence="12 13" key="1">
    <citation type="submission" date="2019-04" db="EMBL/GenBank/DDBJ databases">
        <title>Lampropedia sp YIM MLB12 draf genome.</title>
        <authorList>
            <person name="Wang Y.-X."/>
        </authorList>
    </citation>
    <scope>NUCLEOTIDE SEQUENCE [LARGE SCALE GENOMIC DNA]</scope>
    <source>
        <strain evidence="12 13">YIM MLB12</strain>
    </source>
</reference>
<evidence type="ECO:0000259" key="11">
    <source>
        <dbReference type="PROSITE" id="PS51371"/>
    </source>
</evidence>
<dbReference type="Pfam" id="PF03741">
    <property type="entry name" value="TerC"/>
    <property type="match status" value="1"/>
</dbReference>
<feature type="transmembrane region" description="Helical" evidence="10">
    <location>
        <begin position="120"/>
        <end position="141"/>
    </location>
</feature>
<evidence type="ECO:0000256" key="3">
    <source>
        <dbReference type="ARBA" id="ARBA00022475"/>
    </source>
</evidence>
<evidence type="ECO:0000256" key="2">
    <source>
        <dbReference type="ARBA" id="ARBA00006337"/>
    </source>
</evidence>
<name>A0A4V3YXL0_9BURK</name>
<dbReference type="SMART" id="SM01091">
    <property type="entry name" value="CorC_HlyC"/>
    <property type="match status" value="1"/>
</dbReference>
<evidence type="ECO:0000256" key="9">
    <source>
        <dbReference type="PROSITE-ProRule" id="PRU00703"/>
    </source>
</evidence>
<evidence type="ECO:0000256" key="4">
    <source>
        <dbReference type="ARBA" id="ARBA00022692"/>
    </source>
</evidence>
<keyword evidence="3" id="KW-1003">Cell membrane</keyword>
<dbReference type="OrthoDB" id="9797674at2"/>
<dbReference type="Pfam" id="PF00571">
    <property type="entry name" value="CBS"/>
    <property type="match status" value="1"/>
</dbReference>
<dbReference type="PROSITE" id="PS51371">
    <property type="entry name" value="CBS"/>
    <property type="match status" value="2"/>
</dbReference>
<feature type="transmembrane region" description="Helical" evidence="10">
    <location>
        <begin position="48"/>
        <end position="69"/>
    </location>
</feature>
<dbReference type="EMBL" id="SSWX01000003">
    <property type="protein sequence ID" value="THJ35572.1"/>
    <property type="molecule type" value="Genomic_DNA"/>
</dbReference>
<dbReference type="InterPro" id="IPR044751">
    <property type="entry name" value="Ion_transp-like_CBS"/>
</dbReference>
<evidence type="ECO:0000313" key="12">
    <source>
        <dbReference type="EMBL" id="THJ35572.1"/>
    </source>
</evidence>
<dbReference type="Gene3D" id="3.30.465.10">
    <property type="match status" value="1"/>
</dbReference>
<gene>
    <name evidence="12" type="ORF">E8K88_02975</name>
</gene>
<dbReference type="InterPro" id="IPR005496">
    <property type="entry name" value="Integral_membrane_TerC"/>
</dbReference>
<dbReference type="InterPro" id="IPR005170">
    <property type="entry name" value="Transptr-assoc_dom"/>
</dbReference>
<dbReference type="PANTHER" id="PTHR22777">
    <property type="entry name" value="HEMOLYSIN-RELATED"/>
    <property type="match status" value="1"/>
</dbReference>
<comment type="caution">
    <text evidence="12">The sequence shown here is derived from an EMBL/GenBank/DDBJ whole genome shotgun (WGS) entry which is preliminary data.</text>
</comment>
<dbReference type="PANTHER" id="PTHR22777:SF15">
    <property type="entry name" value="UPF0053 INNER MEMBRANE PROTEIN YOAE"/>
    <property type="match status" value="1"/>
</dbReference>
<dbReference type="AlphaFoldDB" id="A0A4V3YXL0"/>
<proteinExistence type="inferred from homology"/>
<feature type="transmembrane region" description="Helical" evidence="10">
    <location>
        <begin position="12"/>
        <end position="36"/>
    </location>
</feature>
<keyword evidence="7 9" id="KW-0129">CBS domain</keyword>
<evidence type="ECO:0000256" key="1">
    <source>
        <dbReference type="ARBA" id="ARBA00004651"/>
    </source>
</evidence>
<feature type="domain" description="CBS" evidence="11">
    <location>
        <begin position="304"/>
        <end position="366"/>
    </location>
</feature>
<feature type="transmembrane region" description="Helical" evidence="10">
    <location>
        <begin position="153"/>
        <end position="172"/>
    </location>
</feature>
<dbReference type="GO" id="GO:0005886">
    <property type="term" value="C:plasma membrane"/>
    <property type="evidence" value="ECO:0007669"/>
    <property type="project" value="UniProtKB-SubCell"/>
</dbReference>
<evidence type="ECO:0000313" key="13">
    <source>
        <dbReference type="Proteomes" id="UP000306236"/>
    </source>
</evidence>
<keyword evidence="4 10" id="KW-0812">Transmembrane</keyword>
<evidence type="ECO:0000256" key="10">
    <source>
        <dbReference type="SAM" id="Phobius"/>
    </source>
</evidence>
<keyword evidence="6 10" id="KW-1133">Transmembrane helix</keyword>
<dbReference type="Gene3D" id="3.10.580.10">
    <property type="entry name" value="CBS-domain"/>
    <property type="match status" value="1"/>
</dbReference>
<protein>
    <submittedName>
        <fullName evidence="12">TerC family protein</fullName>
    </submittedName>
</protein>
<comment type="similarity">
    <text evidence="2">Belongs to the UPF0053 family.</text>
</comment>
<keyword evidence="5" id="KW-0677">Repeat</keyword>
<feature type="transmembrane region" description="Helical" evidence="10">
    <location>
        <begin position="184"/>
        <end position="207"/>
    </location>
</feature>
<dbReference type="SUPFAM" id="SSF56176">
    <property type="entry name" value="FAD-binding/transporter-associated domain-like"/>
    <property type="match status" value="1"/>
</dbReference>
<accession>A0A4V3YXL0</accession>
<evidence type="ECO:0000256" key="6">
    <source>
        <dbReference type="ARBA" id="ARBA00022989"/>
    </source>
</evidence>
<dbReference type="InterPro" id="IPR000644">
    <property type="entry name" value="CBS_dom"/>
</dbReference>
<feature type="domain" description="CBS" evidence="11">
    <location>
        <begin position="369"/>
        <end position="426"/>
    </location>
</feature>
<dbReference type="InterPro" id="IPR036318">
    <property type="entry name" value="FAD-bd_PCMH-like_sf"/>
</dbReference>
<evidence type="ECO:0000256" key="8">
    <source>
        <dbReference type="ARBA" id="ARBA00023136"/>
    </source>
</evidence>
<dbReference type="CDD" id="cd04590">
    <property type="entry name" value="CBS_pair_CorC_HlyC_assoc"/>
    <property type="match status" value="1"/>
</dbReference>
<sequence length="522" mass="58273">MEWLSDPAVWIGLATLIVLEIVLGIDNLVFIAILADKLPPHQRDKARVLGLGIALVFRLILLSVMAHIMRLTEPLFSAWIFTFSWRDIILLLGGVFLLWKATTELHERLEGVQHSGPSRKGYASFAFVLLQIVVLDAVFSLDSIITAIGMVEHLPVMMAAVIIAMVVMLIASKPLTQFVNRHPTVVVLCLSFLLMIGFSLVLEGFGFHLPKGYLYAAIGFSIMIEVFNQWRQRNLLKHEATMPIRDRTAKTILRMLGDRHGLEQNDTTREELVANALPPAFGAEERKMVSGVLTLAERSVLSIMTPRSDVQWLDITDDKDRIYAMLTDNAHSLLPVCDRNGLDNVIGVARAKDLLLDVVQTGQIDQEKSLRAPLIVPESITVIRLTEMLRHSRRQIAFVGDEYGTILGIVTPMDILEAIAGEFPDVGEQLSVQPLGEGHWSVEGLIDLHALEHAIGIEDLADEDEEYNTVAGLILHQLQQLPEVGQVLIYHGLRFEITAVEERRIERVDVRLLTEEEGLAAE</sequence>
<organism evidence="12 13">
    <name type="scientific">Lampropedia aestuarii</name>
    <dbReference type="NCBI Taxonomy" id="2562762"/>
    <lineage>
        <taxon>Bacteria</taxon>
        <taxon>Pseudomonadati</taxon>
        <taxon>Pseudomonadota</taxon>
        <taxon>Betaproteobacteria</taxon>
        <taxon>Burkholderiales</taxon>
        <taxon>Comamonadaceae</taxon>
        <taxon>Lampropedia</taxon>
    </lineage>
</organism>
<keyword evidence="13" id="KW-1185">Reference proteome</keyword>
<dbReference type="SUPFAM" id="SSF54631">
    <property type="entry name" value="CBS-domain pair"/>
    <property type="match status" value="1"/>
</dbReference>
<dbReference type="Proteomes" id="UP000306236">
    <property type="component" value="Unassembled WGS sequence"/>
</dbReference>
<keyword evidence="8 10" id="KW-0472">Membrane</keyword>
<evidence type="ECO:0000256" key="5">
    <source>
        <dbReference type="ARBA" id="ARBA00022737"/>
    </source>
</evidence>
<dbReference type="InterPro" id="IPR046342">
    <property type="entry name" value="CBS_dom_sf"/>
</dbReference>
<dbReference type="GO" id="GO:0050660">
    <property type="term" value="F:flavin adenine dinucleotide binding"/>
    <property type="evidence" value="ECO:0007669"/>
    <property type="project" value="InterPro"/>
</dbReference>
<dbReference type="Pfam" id="PF03471">
    <property type="entry name" value="CorC_HlyC"/>
    <property type="match status" value="1"/>
</dbReference>
<dbReference type="RefSeq" id="WP_136405171.1">
    <property type="nucleotide sequence ID" value="NZ_SSWX01000003.1"/>
</dbReference>
<dbReference type="InterPro" id="IPR016169">
    <property type="entry name" value="FAD-bd_PCMH_sub2"/>
</dbReference>